<dbReference type="RefSeq" id="WP_345492680.1">
    <property type="nucleotide sequence ID" value="NZ_BAABHY010000013.1"/>
</dbReference>
<evidence type="ECO:0000313" key="9">
    <source>
        <dbReference type="Proteomes" id="UP001500171"/>
    </source>
</evidence>
<organism evidence="8 9">
    <name type="scientific">Orbus sasakiae</name>
    <dbReference type="NCBI Taxonomy" id="1078475"/>
    <lineage>
        <taxon>Bacteria</taxon>
        <taxon>Pseudomonadati</taxon>
        <taxon>Pseudomonadota</taxon>
        <taxon>Gammaproteobacteria</taxon>
        <taxon>Orbales</taxon>
        <taxon>Orbaceae</taxon>
        <taxon>Orbus</taxon>
    </lineage>
</organism>
<accession>A0ABP9NCP2</accession>
<dbReference type="Proteomes" id="UP001500171">
    <property type="component" value="Unassembled WGS sequence"/>
</dbReference>
<dbReference type="EMBL" id="BAABHY010000013">
    <property type="protein sequence ID" value="GAA5114674.1"/>
    <property type="molecule type" value="Genomic_DNA"/>
</dbReference>
<feature type="transmembrane region" description="Helical" evidence="6">
    <location>
        <begin position="110"/>
        <end position="130"/>
    </location>
</feature>
<keyword evidence="5 6" id="KW-0472">Membrane</keyword>
<evidence type="ECO:0000256" key="4">
    <source>
        <dbReference type="ARBA" id="ARBA00022989"/>
    </source>
</evidence>
<keyword evidence="3 6" id="KW-0812">Transmembrane</keyword>
<name>A0ABP9NCP2_9GAMM</name>
<feature type="transmembrane region" description="Helical" evidence="6">
    <location>
        <begin position="6"/>
        <end position="28"/>
    </location>
</feature>
<evidence type="ECO:0000256" key="2">
    <source>
        <dbReference type="ARBA" id="ARBA00022475"/>
    </source>
</evidence>
<reference evidence="9" key="1">
    <citation type="journal article" date="2019" name="Int. J. Syst. Evol. Microbiol.">
        <title>The Global Catalogue of Microorganisms (GCM) 10K type strain sequencing project: providing services to taxonomists for standard genome sequencing and annotation.</title>
        <authorList>
            <consortium name="The Broad Institute Genomics Platform"/>
            <consortium name="The Broad Institute Genome Sequencing Center for Infectious Disease"/>
            <person name="Wu L."/>
            <person name="Ma J."/>
        </authorList>
    </citation>
    <scope>NUCLEOTIDE SEQUENCE [LARGE SCALE GENOMIC DNA]</scope>
    <source>
        <strain evidence="9">JCM 18050</strain>
    </source>
</reference>
<evidence type="ECO:0000256" key="5">
    <source>
        <dbReference type="ARBA" id="ARBA00023136"/>
    </source>
</evidence>
<evidence type="ECO:0000256" key="6">
    <source>
        <dbReference type="SAM" id="Phobius"/>
    </source>
</evidence>
<protein>
    <recommendedName>
        <fullName evidence="7">Type II secretion system protein GspF domain-containing protein</fullName>
    </recommendedName>
</protein>
<dbReference type="Pfam" id="PF00482">
    <property type="entry name" value="T2SSF"/>
    <property type="match status" value="1"/>
</dbReference>
<evidence type="ECO:0000259" key="7">
    <source>
        <dbReference type="Pfam" id="PF00482"/>
    </source>
</evidence>
<feature type="transmembrane region" description="Helical" evidence="6">
    <location>
        <begin position="266"/>
        <end position="287"/>
    </location>
</feature>
<comment type="subcellular location">
    <subcellularLocation>
        <location evidence="1">Cell membrane</location>
        <topology evidence="1">Multi-pass membrane protein</topology>
    </subcellularLocation>
</comment>
<comment type="caution">
    <text evidence="8">The sequence shown here is derived from an EMBL/GenBank/DDBJ whole genome shotgun (WGS) entry which is preliminary data.</text>
</comment>
<sequence>MNNVLNILIPIILIVISSKEIISSYASYRRKAKMCLFLNDANPEKKVPKKHLNQKHVAFEKIVAKNSLTVNFLRRFQEESMWKIYAVIIGFSLFYLSNQLFSFITVNSNTLIIILLFITIAVIILPDRIVKRQTERKIRHISRDLPLIIDMMAIMVKSGMTVENGFRYLSGKVKVINNDVATILERACLMMDVNGIEQAIDLIHREVPCKEVRMFCVTLRRSISYGNSIYDALLELSAEIRELQKLSTEEKIAAISAKMTLPMMGFILVPVLVIVAGPVVMNIVSMLSKGI</sequence>
<feature type="domain" description="Type II secretion system protein GspF" evidence="7">
    <location>
        <begin position="149"/>
        <end position="275"/>
    </location>
</feature>
<dbReference type="PANTHER" id="PTHR35007:SF2">
    <property type="entry name" value="PILUS ASSEMBLE PROTEIN"/>
    <property type="match status" value="1"/>
</dbReference>
<dbReference type="InterPro" id="IPR018076">
    <property type="entry name" value="T2SS_GspF_dom"/>
</dbReference>
<dbReference type="PANTHER" id="PTHR35007">
    <property type="entry name" value="INTEGRAL MEMBRANE PROTEIN-RELATED"/>
    <property type="match status" value="1"/>
</dbReference>
<keyword evidence="9" id="KW-1185">Reference proteome</keyword>
<gene>
    <name evidence="8" type="ORF">GCM10023211_24520</name>
</gene>
<evidence type="ECO:0000256" key="1">
    <source>
        <dbReference type="ARBA" id="ARBA00004651"/>
    </source>
</evidence>
<proteinExistence type="predicted"/>
<keyword evidence="4 6" id="KW-1133">Transmembrane helix</keyword>
<evidence type="ECO:0000313" key="8">
    <source>
        <dbReference type="EMBL" id="GAA5114674.1"/>
    </source>
</evidence>
<feature type="transmembrane region" description="Helical" evidence="6">
    <location>
        <begin position="84"/>
        <end position="104"/>
    </location>
</feature>
<keyword evidence="2" id="KW-1003">Cell membrane</keyword>
<evidence type="ECO:0000256" key="3">
    <source>
        <dbReference type="ARBA" id="ARBA00022692"/>
    </source>
</evidence>